<gene>
    <name evidence="2" type="ORF">LPJ61_004609</name>
</gene>
<proteinExistence type="predicted"/>
<reference evidence="2" key="1">
    <citation type="submission" date="2022-07" db="EMBL/GenBank/DDBJ databases">
        <title>Phylogenomic reconstructions and comparative analyses of Kickxellomycotina fungi.</title>
        <authorList>
            <person name="Reynolds N.K."/>
            <person name="Stajich J.E."/>
            <person name="Barry K."/>
            <person name="Grigoriev I.V."/>
            <person name="Crous P."/>
            <person name="Smith M.E."/>
        </authorList>
    </citation>
    <scope>NUCLEOTIDE SEQUENCE</scope>
    <source>
        <strain evidence="2">BCRC 34381</strain>
    </source>
</reference>
<feature type="compositionally biased region" description="Polar residues" evidence="1">
    <location>
        <begin position="32"/>
        <end position="41"/>
    </location>
</feature>
<evidence type="ECO:0000256" key="1">
    <source>
        <dbReference type="SAM" id="MobiDB-lite"/>
    </source>
</evidence>
<name>A0A9W7Y8Y4_9FUNG</name>
<feature type="compositionally biased region" description="Acidic residues" evidence="1">
    <location>
        <begin position="206"/>
        <end position="222"/>
    </location>
</feature>
<feature type="region of interest" description="Disordered" evidence="1">
    <location>
        <begin position="1"/>
        <end position="71"/>
    </location>
</feature>
<accession>A0A9W7Y8Y4</accession>
<feature type="compositionally biased region" description="Low complexity" evidence="1">
    <location>
        <begin position="12"/>
        <end position="24"/>
    </location>
</feature>
<sequence length="403" mass="42898">MADKHPAHLLSAAATTTKGTAAPALQPADSPTAAQGPSTRASAHHLQAATLGRSGDLDRRSSADSTADMQVDHDAQYSVDMTSDAAAFATSNYRAGANGDDLLSLPPVRQSQSSEAPRPSAQGSHRTRGDSSPPPPGSAAHKLQPASAHSGQSEEDIRMSESPGLVTAAGYAVGEPTRRLPVRAPESTSPRPASTQRSQSSTRQEPDDDDDDDEDDDGDDDDGLKQSDGVTMPAKSALLYHAGYNSGRGAVWRFFRVVEARVSGNTDRAECLLCQKRMLGKSADMKKHIVGNCPNRSEISEDMQPILEIVKAELENPKKRAKRNSNTPITIRSDGSFAPVSSAYASAHADPSASSGRVHMASLRQTPPSARTPTHARPAPYDLHHHHHAHADAHRTKVSKYSR</sequence>
<protein>
    <submittedName>
        <fullName evidence="2">Uncharacterized protein</fullName>
    </submittedName>
</protein>
<evidence type="ECO:0000313" key="3">
    <source>
        <dbReference type="Proteomes" id="UP001143981"/>
    </source>
</evidence>
<feature type="compositionally biased region" description="Low complexity" evidence="1">
    <location>
        <begin position="189"/>
        <end position="203"/>
    </location>
</feature>
<evidence type="ECO:0000313" key="2">
    <source>
        <dbReference type="EMBL" id="KAJ1727365.1"/>
    </source>
</evidence>
<dbReference type="Proteomes" id="UP001143981">
    <property type="component" value="Unassembled WGS sequence"/>
</dbReference>
<feature type="region of interest" description="Disordered" evidence="1">
    <location>
        <begin position="347"/>
        <end position="403"/>
    </location>
</feature>
<dbReference type="OrthoDB" id="1621678at2759"/>
<comment type="caution">
    <text evidence="2">The sequence shown here is derived from an EMBL/GenBank/DDBJ whole genome shotgun (WGS) entry which is preliminary data.</text>
</comment>
<keyword evidence="3" id="KW-1185">Reference proteome</keyword>
<organism evidence="2 3">
    <name type="scientific">Coemansia biformis</name>
    <dbReference type="NCBI Taxonomy" id="1286918"/>
    <lineage>
        <taxon>Eukaryota</taxon>
        <taxon>Fungi</taxon>
        <taxon>Fungi incertae sedis</taxon>
        <taxon>Zoopagomycota</taxon>
        <taxon>Kickxellomycotina</taxon>
        <taxon>Kickxellomycetes</taxon>
        <taxon>Kickxellales</taxon>
        <taxon>Kickxellaceae</taxon>
        <taxon>Coemansia</taxon>
    </lineage>
</organism>
<feature type="compositionally biased region" description="Polar residues" evidence="1">
    <location>
        <begin position="363"/>
        <end position="372"/>
    </location>
</feature>
<dbReference type="EMBL" id="JANBOI010001124">
    <property type="protein sequence ID" value="KAJ1727365.1"/>
    <property type="molecule type" value="Genomic_DNA"/>
</dbReference>
<feature type="region of interest" description="Disordered" evidence="1">
    <location>
        <begin position="95"/>
        <end position="230"/>
    </location>
</feature>
<dbReference type="AlphaFoldDB" id="A0A9W7Y8Y4"/>